<name>A0A0N5A470_PARTI</name>
<dbReference type="AlphaFoldDB" id="A0A0N5A470"/>
<dbReference type="Proteomes" id="UP000038045">
    <property type="component" value="Unplaced"/>
</dbReference>
<organism evidence="1 2">
    <name type="scientific">Parastrongyloides trichosuri</name>
    <name type="common">Possum-specific nematode worm</name>
    <dbReference type="NCBI Taxonomy" id="131310"/>
    <lineage>
        <taxon>Eukaryota</taxon>
        <taxon>Metazoa</taxon>
        <taxon>Ecdysozoa</taxon>
        <taxon>Nematoda</taxon>
        <taxon>Chromadorea</taxon>
        <taxon>Rhabditida</taxon>
        <taxon>Tylenchina</taxon>
        <taxon>Panagrolaimomorpha</taxon>
        <taxon>Strongyloidoidea</taxon>
        <taxon>Strongyloididae</taxon>
        <taxon>Parastrongyloides</taxon>
    </lineage>
</organism>
<protein>
    <submittedName>
        <fullName evidence="2">Uncharacterized protein</fullName>
    </submittedName>
</protein>
<proteinExistence type="predicted"/>
<keyword evidence="1" id="KW-1185">Reference proteome</keyword>
<sequence>MNQYNQELYDAFSRINVPTQFIELGLYIGLIQLNETTISSDVTSYSNIDSNQNLPLLSQLFHYSMDNVYYEFTRRIHIALNRDPKKKRNPLGNITSFTINAEKVYRML</sequence>
<evidence type="ECO:0000313" key="2">
    <source>
        <dbReference type="WBParaSite" id="PTRK_0001642000.1"/>
    </source>
</evidence>
<dbReference type="WBParaSite" id="PTRK_0001642000.1">
    <property type="protein sequence ID" value="PTRK_0001642000.1"/>
    <property type="gene ID" value="PTRK_0001642000"/>
</dbReference>
<accession>A0A0N5A470</accession>
<evidence type="ECO:0000313" key="1">
    <source>
        <dbReference type="Proteomes" id="UP000038045"/>
    </source>
</evidence>
<reference evidence="2" key="1">
    <citation type="submission" date="2017-02" db="UniProtKB">
        <authorList>
            <consortium name="WormBaseParasite"/>
        </authorList>
    </citation>
    <scope>IDENTIFICATION</scope>
</reference>